<dbReference type="PROSITE" id="PS50894">
    <property type="entry name" value="HPT"/>
    <property type="match status" value="1"/>
</dbReference>
<dbReference type="EMBL" id="RBXL01000001">
    <property type="protein sequence ID" value="RKT44801.1"/>
    <property type="molecule type" value="Genomic_DNA"/>
</dbReference>
<comment type="caution">
    <text evidence="20">The sequence shown here is derived from an EMBL/GenBank/DDBJ whole genome shotgun (WGS) entry which is preliminary data.</text>
</comment>
<dbReference type="InterPro" id="IPR001789">
    <property type="entry name" value="Sig_transdc_resp-reg_receiver"/>
</dbReference>
<dbReference type="InterPro" id="IPR036061">
    <property type="entry name" value="CheW-like_dom_sf"/>
</dbReference>
<dbReference type="InterPro" id="IPR037006">
    <property type="entry name" value="CheA-like_homodim_sf"/>
</dbReference>
<protein>
    <recommendedName>
        <fullName evidence="3">Chemotaxis protein CheA</fullName>
        <ecNumber evidence="2">2.7.13.3</ecNumber>
    </recommendedName>
</protein>
<keyword evidence="10" id="KW-0902">Two-component regulatory system</keyword>
<dbReference type="InterPro" id="IPR036097">
    <property type="entry name" value="HisK_dim/P_sf"/>
</dbReference>
<dbReference type="InterPro" id="IPR036890">
    <property type="entry name" value="HATPase_C_sf"/>
</dbReference>
<accession>A0A495V5Y8</accession>
<dbReference type="SUPFAM" id="SSF52172">
    <property type="entry name" value="CheY-like"/>
    <property type="match status" value="1"/>
</dbReference>
<dbReference type="InterPro" id="IPR003594">
    <property type="entry name" value="HATPase_dom"/>
</dbReference>
<dbReference type="GO" id="GO:0006935">
    <property type="term" value="P:chemotaxis"/>
    <property type="evidence" value="ECO:0007669"/>
    <property type="project" value="UniProtKB-KW"/>
</dbReference>
<feature type="domain" description="HPt" evidence="19">
    <location>
        <begin position="1"/>
        <end position="106"/>
    </location>
</feature>
<dbReference type="Gene3D" id="1.10.287.560">
    <property type="entry name" value="Histidine kinase CheA-like, homodimeric domain"/>
    <property type="match status" value="1"/>
</dbReference>
<evidence type="ECO:0000256" key="8">
    <source>
        <dbReference type="ARBA" id="ARBA00022777"/>
    </source>
</evidence>
<dbReference type="SMART" id="SM01231">
    <property type="entry name" value="H-kinase_dim"/>
    <property type="match status" value="1"/>
</dbReference>
<evidence type="ECO:0000259" key="19">
    <source>
        <dbReference type="PROSITE" id="PS50894"/>
    </source>
</evidence>
<dbReference type="SMART" id="SM00448">
    <property type="entry name" value="REC"/>
    <property type="match status" value="1"/>
</dbReference>
<evidence type="ECO:0000256" key="11">
    <source>
        <dbReference type="ARBA" id="ARBA00035100"/>
    </source>
</evidence>
<dbReference type="GO" id="GO:0000155">
    <property type="term" value="F:phosphorelay sensor kinase activity"/>
    <property type="evidence" value="ECO:0007669"/>
    <property type="project" value="InterPro"/>
</dbReference>
<evidence type="ECO:0000313" key="21">
    <source>
        <dbReference type="Proteomes" id="UP000274556"/>
    </source>
</evidence>
<dbReference type="InterPro" id="IPR004358">
    <property type="entry name" value="Sig_transdc_His_kin-like_C"/>
</dbReference>
<dbReference type="Pfam" id="PF02895">
    <property type="entry name" value="H-kinase_dim"/>
    <property type="match status" value="1"/>
</dbReference>
<dbReference type="InterPro" id="IPR008207">
    <property type="entry name" value="Sig_transdc_His_kin_Hpt_dom"/>
</dbReference>
<evidence type="ECO:0000256" key="10">
    <source>
        <dbReference type="ARBA" id="ARBA00023012"/>
    </source>
</evidence>
<evidence type="ECO:0000256" key="1">
    <source>
        <dbReference type="ARBA" id="ARBA00000085"/>
    </source>
</evidence>
<feature type="domain" description="Rhodanese" evidence="17">
    <location>
        <begin position="620"/>
        <end position="696"/>
    </location>
</feature>
<feature type="compositionally biased region" description="Pro residues" evidence="14">
    <location>
        <begin position="168"/>
        <end position="185"/>
    </location>
</feature>
<dbReference type="Proteomes" id="UP000274556">
    <property type="component" value="Unassembled WGS sequence"/>
</dbReference>
<dbReference type="PROSITE" id="PS50851">
    <property type="entry name" value="CHEW"/>
    <property type="match status" value="1"/>
</dbReference>
<evidence type="ECO:0000313" key="20">
    <source>
        <dbReference type="EMBL" id="RKT44801.1"/>
    </source>
</evidence>
<reference evidence="20 21" key="1">
    <citation type="submission" date="2018-10" db="EMBL/GenBank/DDBJ databases">
        <title>Genomic Encyclopedia of Archaeal and Bacterial Type Strains, Phase II (KMG-II): from individual species to whole genera.</title>
        <authorList>
            <person name="Goeker M."/>
        </authorList>
    </citation>
    <scope>NUCLEOTIDE SEQUENCE [LARGE SCALE GENOMIC DNA]</scope>
    <source>
        <strain evidence="20 21">DSM 235</strain>
    </source>
</reference>
<evidence type="ECO:0000256" key="4">
    <source>
        <dbReference type="ARBA" id="ARBA00022500"/>
    </source>
</evidence>
<comment type="function">
    <text evidence="11">Involved in the transmission of sensory signals from the chemoreceptors to the flagellar motors. CheA is autophosphorylated; it can transfer its phosphate group to either CheB or CheY.</text>
</comment>
<evidence type="ECO:0000256" key="3">
    <source>
        <dbReference type="ARBA" id="ARBA00021495"/>
    </source>
</evidence>
<dbReference type="SUPFAM" id="SSF47226">
    <property type="entry name" value="Histidine-containing phosphotransfer domain, HPT domain"/>
    <property type="match status" value="1"/>
</dbReference>
<dbReference type="GO" id="GO:0005524">
    <property type="term" value="F:ATP binding"/>
    <property type="evidence" value="ECO:0007669"/>
    <property type="project" value="UniProtKB-KW"/>
</dbReference>
<feature type="compositionally biased region" description="Low complexity" evidence="14">
    <location>
        <begin position="144"/>
        <end position="161"/>
    </location>
</feature>
<evidence type="ECO:0000256" key="14">
    <source>
        <dbReference type="SAM" id="MobiDB-lite"/>
    </source>
</evidence>
<dbReference type="RefSeq" id="WP_120797188.1">
    <property type="nucleotide sequence ID" value="NZ_RBXL01000001.1"/>
</dbReference>
<name>A0A495V5Y8_9GAMM</name>
<dbReference type="CDD" id="cd00088">
    <property type="entry name" value="HPT"/>
    <property type="match status" value="1"/>
</dbReference>
<dbReference type="Gene3D" id="3.40.50.2300">
    <property type="match status" value="1"/>
</dbReference>
<keyword evidence="21" id="KW-1185">Reference proteome</keyword>
<feature type="region of interest" description="Disordered" evidence="14">
    <location>
        <begin position="131"/>
        <end position="201"/>
    </location>
</feature>
<evidence type="ECO:0000256" key="5">
    <source>
        <dbReference type="ARBA" id="ARBA00022553"/>
    </source>
</evidence>
<evidence type="ECO:0000256" key="13">
    <source>
        <dbReference type="PROSITE-ProRule" id="PRU00169"/>
    </source>
</evidence>
<sequence length="770" mass="82123">MALDITKFIGRFVDEAREHIARLETGLATLGTTDGGGRDGIDALFRSAHTIKGSSRMLKLASIAETAHHLEDVLGVLREGKIQPDPALAALLMRAVDTIGAMIEEVAASGAGAASGPPDQALCERLARAAAGDWSEPGPRSVPDHSAAADASSLPDSIPAAIQSDIPPENPRPSSPAPDPAPTAPQPTGTEAATRIRAPESVRVRMDKLDALVKLMGEMVSNQARLRHILGEARLLDASARTRAARTVADPGAESAELARALHRFTLDLRDLTLDQERLIGELNDRALGMRMLPLGTVLDPIARIARELGRSLGKEIRCEVSGSEIELDRQIIDHLSDALVHLLRNAIDHGIESTEERLTAGKPTLGEIRVSARQEGGAVMIAIVDDGRGLDRARILEKAMQKGLIDAGASQEITDEQVADLIFQPGFSTSPIITEVSGRGVGLDVVKRAITDDLQGSVSIKSRPGAGTTLTLKLPLSLAVMRILLLEAGGHCFGISAAHVSELIRTSRSETIQVAGRPAVVLRNELVPLIPLVDLLGLPESAASSGRQRHGLDEETLLVVIIGVRQAKLGLVVDQLVDERDMVLKPLPEHMRGRGVLGGLVGGVVVTGTNALVSLLQAPALLDAARRIRGEAIKAAVKDSARRHDGQQGQHILVVDDSLNTREIEKEVLEASGYRVTLAEDGLDGWQKAVGGRFDAVLTDVEMPGLDGFSLTAKLRENDKYRSTPIIIVTSRQTREDKQRGIQVGADAYIVKGDFDQSNLVDTLRNLLG</sequence>
<dbReference type="SUPFAM" id="SSF55874">
    <property type="entry name" value="ATPase domain of HSP90 chaperone/DNA topoisomerase II/histidine kinase"/>
    <property type="match status" value="1"/>
</dbReference>
<dbReference type="PANTHER" id="PTHR43395">
    <property type="entry name" value="SENSOR HISTIDINE KINASE CHEA"/>
    <property type="match status" value="1"/>
</dbReference>
<dbReference type="Pfam" id="PF01627">
    <property type="entry name" value="Hpt"/>
    <property type="match status" value="1"/>
</dbReference>
<keyword evidence="7" id="KW-0547">Nucleotide-binding</keyword>
<evidence type="ECO:0000256" key="2">
    <source>
        <dbReference type="ARBA" id="ARBA00012438"/>
    </source>
</evidence>
<feature type="domain" description="Histidine kinase" evidence="15">
    <location>
        <begin position="277"/>
        <end position="479"/>
    </location>
</feature>
<dbReference type="InterPro" id="IPR051315">
    <property type="entry name" value="Bact_Chemotaxis_CheA"/>
</dbReference>
<keyword evidence="6" id="KW-0808">Transferase</keyword>
<dbReference type="Pfam" id="PF00072">
    <property type="entry name" value="Response_reg"/>
    <property type="match status" value="1"/>
</dbReference>
<keyword evidence="5 13" id="KW-0597">Phosphoprotein</keyword>
<evidence type="ECO:0000256" key="12">
    <source>
        <dbReference type="PROSITE-ProRule" id="PRU00110"/>
    </source>
</evidence>
<dbReference type="GO" id="GO:0005737">
    <property type="term" value="C:cytoplasm"/>
    <property type="evidence" value="ECO:0007669"/>
    <property type="project" value="InterPro"/>
</dbReference>
<dbReference type="AlphaFoldDB" id="A0A495V5Y8"/>
<dbReference type="SUPFAM" id="SSF47384">
    <property type="entry name" value="Homodimeric domain of signal transducing histidine kinase"/>
    <property type="match status" value="1"/>
</dbReference>
<feature type="modified residue" description="4-aspartylphosphate" evidence="13">
    <location>
        <position position="701"/>
    </location>
</feature>
<dbReference type="PANTHER" id="PTHR43395:SF10">
    <property type="entry name" value="CHEMOTAXIS PROTEIN CHEA"/>
    <property type="match status" value="1"/>
</dbReference>
<keyword evidence="8 20" id="KW-0418">Kinase</keyword>
<dbReference type="Gene3D" id="2.40.50.180">
    <property type="entry name" value="CheA-289, Domain 4"/>
    <property type="match status" value="1"/>
</dbReference>
<evidence type="ECO:0000259" key="18">
    <source>
        <dbReference type="PROSITE" id="PS50851"/>
    </source>
</evidence>
<dbReference type="FunFam" id="3.30.565.10:FF:000016">
    <property type="entry name" value="Chemotaxis protein CheA, putative"/>
    <property type="match status" value="1"/>
</dbReference>
<dbReference type="OrthoDB" id="9803176at2"/>
<dbReference type="Pfam" id="PF02518">
    <property type="entry name" value="HATPase_c"/>
    <property type="match status" value="1"/>
</dbReference>
<evidence type="ECO:0000256" key="9">
    <source>
        <dbReference type="ARBA" id="ARBA00022840"/>
    </source>
</evidence>
<feature type="domain" description="CheW-like" evidence="18">
    <location>
        <begin position="481"/>
        <end position="628"/>
    </location>
</feature>
<dbReference type="InterPro" id="IPR002545">
    <property type="entry name" value="CheW-lke_dom"/>
</dbReference>
<feature type="modified residue" description="Phosphohistidine" evidence="12">
    <location>
        <position position="49"/>
    </location>
</feature>
<keyword evidence="4" id="KW-0145">Chemotaxis</keyword>
<dbReference type="PROSITE" id="PS50109">
    <property type="entry name" value="HIS_KIN"/>
    <property type="match status" value="1"/>
</dbReference>
<dbReference type="InterPro" id="IPR011006">
    <property type="entry name" value="CheY-like_superfamily"/>
</dbReference>
<dbReference type="SMART" id="SM00387">
    <property type="entry name" value="HATPase_c"/>
    <property type="match status" value="1"/>
</dbReference>
<dbReference type="InterPro" id="IPR001763">
    <property type="entry name" value="Rhodanese-like_dom"/>
</dbReference>
<evidence type="ECO:0000256" key="6">
    <source>
        <dbReference type="ARBA" id="ARBA00022679"/>
    </source>
</evidence>
<dbReference type="PRINTS" id="PR00344">
    <property type="entry name" value="BCTRLSENSOR"/>
</dbReference>
<dbReference type="InterPro" id="IPR004105">
    <property type="entry name" value="CheA-like_dim"/>
</dbReference>
<organism evidence="20 21">
    <name type="scientific">Thiocapsa rosea</name>
    <dbReference type="NCBI Taxonomy" id="69360"/>
    <lineage>
        <taxon>Bacteria</taxon>
        <taxon>Pseudomonadati</taxon>
        <taxon>Pseudomonadota</taxon>
        <taxon>Gammaproteobacteria</taxon>
        <taxon>Chromatiales</taxon>
        <taxon>Chromatiaceae</taxon>
        <taxon>Thiocapsa</taxon>
    </lineage>
</organism>
<dbReference type="SUPFAM" id="SSF50341">
    <property type="entry name" value="CheW-like"/>
    <property type="match status" value="1"/>
</dbReference>
<dbReference type="Gene3D" id="3.30.565.10">
    <property type="entry name" value="Histidine kinase-like ATPase, C-terminal domain"/>
    <property type="match status" value="1"/>
</dbReference>
<comment type="catalytic activity">
    <reaction evidence="1">
        <text>ATP + protein L-histidine = ADP + protein N-phospho-L-histidine.</text>
        <dbReference type="EC" id="2.7.13.3"/>
    </reaction>
</comment>
<keyword evidence="9" id="KW-0067">ATP-binding</keyword>
<proteinExistence type="predicted"/>
<dbReference type="EC" id="2.7.13.3" evidence="2"/>
<evidence type="ECO:0000259" key="16">
    <source>
        <dbReference type="PROSITE" id="PS50110"/>
    </source>
</evidence>
<dbReference type="SMART" id="SM00073">
    <property type="entry name" value="HPT"/>
    <property type="match status" value="1"/>
</dbReference>
<feature type="domain" description="Response regulatory" evidence="16">
    <location>
        <begin position="652"/>
        <end position="768"/>
    </location>
</feature>
<gene>
    <name evidence="20" type="ORF">BDD21_2205</name>
</gene>
<dbReference type="Pfam" id="PF01584">
    <property type="entry name" value="CheW"/>
    <property type="match status" value="1"/>
</dbReference>
<dbReference type="InterPro" id="IPR036641">
    <property type="entry name" value="HPT_dom_sf"/>
</dbReference>
<dbReference type="PROSITE" id="PS50206">
    <property type="entry name" value="RHODANESE_3"/>
    <property type="match status" value="1"/>
</dbReference>
<dbReference type="InterPro" id="IPR005467">
    <property type="entry name" value="His_kinase_dom"/>
</dbReference>
<dbReference type="Gene3D" id="1.20.120.160">
    <property type="entry name" value="HPT domain"/>
    <property type="match status" value="1"/>
</dbReference>
<dbReference type="SMART" id="SM00260">
    <property type="entry name" value="CheW"/>
    <property type="match status" value="1"/>
</dbReference>
<evidence type="ECO:0000256" key="7">
    <source>
        <dbReference type="ARBA" id="ARBA00022741"/>
    </source>
</evidence>
<dbReference type="PROSITE" id="PS50110">
    <property type="entry name" value="RESPONSE_REGULATORY"/>
    <property type="match status" value="1"/>
</dbReference>
<evidence type="ECO:0000259" key="17">
    <source>
        <dbReference type="PROSITE" id="PS50206"/>
    </source>
</evidence>
<evidence type="ECO:0000259" key="15">
    <source>
        <dbReference type="PROSITE" id="PS50109"/>
    </source>
</evidence>